<evidence type="ECO:0000313" key="3">
    <source>
        <dbReference type="Proteomes" id="UP000556026"/>
    </source>
</evidence>
<keyword evidence="3" id="KW-1185">Reference proteome</keyword>
<evidence type="ECO:0000256" key="1">
    <source>
        <dbReference type="SAM" id="MobiDB-lite"/>
    </source>
</evidence>
<feature type="compositionally biased region" description="Basic and acidic residues" evidence="1">
    <location>
        <begin position="30"/>
        <end position="41"/>
    </location>
</feature>
<organism evidence="2 3">
    <name type="scientific">Geomonas silvestris</name>
    <dbReference type="NCBI Taxonomy" id="2740184"/>
    <lineage>
        <taxon>Bacteria</taxon>
        <taxon>Pseudomonadati</taxon>
        <taxon>Thermodesulfobacteriota</taxon>
        <taxon>Desulfuromonadia</taxon>
        <taxon>Geobacterales</taxon>
        <taxon>Geobacteraceae</taxon>
        <taxon>Geomonas</taxon>
    </lineage>
</organism>
<proteinExistence type="predicted"/>
<comment type="caution">
    <text evidence="2">The sequence shown here is derived from an EMBL/GenBank/DDBJ whole genome shotgun (WGS) entry which is preliminary data.</text>
</comment>
<accession>A0A6V8MI00</accession>
<evidence type="ECO:0000313" key="2">
    <source>
        <dbReference type="EMBL" id="GFO59403.1"/>
    </source>
</evidence>
<gene>
    <name evidence="2" type="ORF">GMST_17280</name>
</gene>
<name>A0A6V8MI00_9BACT</name>
<dbReference type="AlphaFoldDB" id="A0A6V8MI00"/>
<sequence length="65" mass="7351">MPCPAMFPPFARIGHRVHYYRERAPHVKSELSRPLTRERIGETPTQSATPKARVSVSEGFLSTKS</sequence>
<protein>
    <submittedName>
        <fullName evidence="2">Uncharacterized protein</fullName>
    </submittedName>
</protein>
<dbReference type="EMBL" id="BLXX01000004">
    <property type="protein sequence ID" value="GFO59403.1"/>
    <property type="molecule type" value="Genomic_DNA"/>
</dbReference>
<dbReference type="Proteomes" id="UP000556026">
    <property type="component" value="Unassembled WGS sequence"/>
</dbReference>
<feature type="region of interest" description="Disordered" evidence="1">
    <location>
        <begin position="30"/>
        <end position="65"/>
    </location>
</feature>
<reference evidence="3" key="1">
    <citation type="submission" date="2020-06" db="EMBL/GenBank/DDBJ databases">
        <title>Draft genomic sequence of Geomonas sp. Red330.</title>
        <authorList>
            <person name="Itoh H."/>
            <person name="Zhenxing X."/>
            <person name="Ushijima N."/>
            <person name="Masuda Y."/>
            <person name="Shiratori Y."/>
            <person name="Senoo K."/>
        </authorList>
    </citation>
    <scope>NUCLEOTIDE SEQUENCE [LARGE SCALE GENOMIC DNA]</scope>
    <source>
        <strain evidence="3">Red330</strain>
    </source>
</reference>